<sequence length="165" mass="18448">SFPIWKTITIGGVSKNELLQQLAEKKFYISDWAKDIMSKPEFTTLPEKKTINLARIKVRDLGFSTQPTTVELWARIKQVGSLCPAEVGPHLRLELADQVKGDYFWLAMNTITVSDGYPRVFEVGHGGRGGRWLDGGYAFPGFRWILVGELVFVLASSTLLSESKA</sequence>
<feature type="non-terminal residue" evidence="1">
    <location>
        <position position="1"/>
    </location>
</feature>
<organism evidence="1 2">
    <name type="scientific">Candidatus Veblenbacteria bacterium RIFOXYA2_FULL_43_9</name>
    <dbReference type="NCBI Taxonomy" id="1802425"/>
    <lineage>
        <taxon>Bacteria</taxon>
        <taxon>Candidatus Vebleniibacteriota</taxon>
    </lineage>
</organism>
<proteinExistence type="predicted"/>
<comment type="caution">
    <text evidence="1">The sequence shown here is derived from an EMBL/GenBank/DDBJ whole genome shotgun (WGS) entry which is preliminary data.</text>
</comment>
<protein>
    <submittedName>
        <fullName evidence="1">Uncharacterized protein</fullName>
    </submittedName>
</protein>
<accession>A0A1G2Q5P5</accession>
<dbReference type="AlphaFoldDB" id="A0A1G2Q5P5"/>
<dbReference type="Proteomes" id="UP000178936">
    <property type="component" value="Unassembled WGS sequence"/>
</dbReference>
<gene>
    <name evidence="1" type="ORF">A2226_01545</name>
</gene>
<name>A0A1G2Q5P5_9BACT</name>
<evidence type="ECO:0000313" key="1">
    <source>
        <dbReference type="EMBL" id="OHA55883.1"/>
    </source>
</evidence>
<dbReference type="EMBL" id="MHTB01000002">
    <property type="protein sequence ID" value="OHA55883.1"/>
    <property type="molecule type" value="Genomic_DNA"/>
</dbReference>
<evidence type="ECO:0000313" key="2">
    <source>
        <dbReference type="Proteomes" id="UP000178936"/>
    </source>
</evidence>
<reference evidence="1 2" key="1">
    <citation type="journal article" date="2016" name="Nat. Commun.">
        <title>Thousands of microbial genomes shed light on interconnected biogeochemical processes in an aquifer system.</title>
        <authorList>
            <person name="Anantharaman K."/>
            <person name="Brown C.T."/>
            <person name="Hug L.A."/>
            <person name="Sharon I."/>
            <person name="Castelle C.J."/>
            <person name="Probst A.J."/>
            <person name="Thomas B.C."/>
            <person name="Singh A."/>
            <person name="Wilkins M.J."/>
            <person name="Karaoz U."/>
            <person name="Brodie E.L."/>
            <person name="Williams K.H."/>
            <person name="Hubbard S.S."/>
            <person name="Banfield J.F."/>
        </authorList>
    </citation>
    <scope>NUCLEOTIDE SEQUENCE [LARGE SCALE GENOMIC DNA]</scope>
</reference>